<keyword evidence="8 11" id="KW-1133">Transmembrane helix</keyword>
<reference evidence="13 14" key="1">
    <citation type="journal article" date="2012" name="Front. Microbiol.">
        <title>Draft Genome Sequence of the Virulent Strain 01-B526 of the Fish Pathogen Aeromonas salmonicida.</title>
        <authorList>
            <person name="Charette S.J."/>
            <person name="Brochu F."/>
            <person name="Boyle B."/>
            <person name="Filion G."/>
            <person name="Tanaka K.H."/>
            <person name="Derome N."/>
        </authorList>
    </citation>
    <scope>NUCLEOTIDE SEQUENCE [LARGE SCALE GENOMIC DNA]</scope>
    <source>
        <strain evidence="13 14">P11</strain>
    </source>
</reference>
<dbReference type="Proteomes" id="UP000093954">
    <property type="component" value="Unassembled WGS sequence"/>
</dbReference>
<dbReference type="InterPro" id="IPR003594">
    <property type="entry name" value="HATPase_dom"/>
</dbReference>
<dbReference type="GO" id="GO:0004721">
    <property type="term" value="F:phosphoprotein phosphatase activity"/>
    <property type="evidence" value="ECO:0007669"/>
    <property type="project" value="TreeGrafter"/>
</dbReference>
<keyword evidence="4" id="KW-1003">Cell membrane</keyword>
<evidence type="ECO:0000256" key="3">
    <source>
        <dbReference type="ARBA" id="ARBA00012438"/>
    </source>
</evidence>
<keyword evidence="5 13" id="KW-0808">Transferase</keyword>
<evidence type="ECO:0000256" key="4">
    <source>
        <dbReference type="ARBA" id="ARBA00022475"/>
    </source>
</evidence>
<keyword evidence="10 11" id="KW-0472">Membrane</keyword>
<evidence type="ECO:0000256" key="7">
    <source>
        <dbReference type="ARBA" id="ARBA00022777"/>
    </source>
</evidence>
<dbReference type="PROSITE" id="PS50109">
    <property type="entry name" value="HIS_KIN"/>
    <property type="match status" value="1"/>
</dbReference>
<dbReference type="InterPro" id="IPR005467">
    <property type="entry name" value="His_kinase_dom"/>
</dbReference>
<dbReference type="AlphaFoldDB" id="A0A1A6AWQ1"/>
<evidence type="ECO:0000313" key="14">
    <source>
        <dbReference type="Proteomes" id="UP000093954"/>
    </source>
</evidence>
<dbReference type="PANTHER" id="PTHR45453:SF2">
    <property type="entry name" value="HISTIDINE KINASE"/>
    <property type="match status" value="1"/>
</dbReference>
<dbReference type="GO" id="GO:0016036">
    <property type="term" value="P:cellular response to phosphate starvation"/>
    <property type="evidence" value="ECO:0007669"/>
    <property type="project" value="TreeGrafter"/>
</dbReference>
<evidence type="ECO:0000259" key="12">
    <source>
        <dbReference type="PROSITE" id="PS50109"/>
    </source>
</evidence>
<comment type="subcellular location">
    <subcellularLocation>
        <location evidence="2">Cell membrane</location>
        <topology evidence="2">Multi-pass membrane protein</topology>
    </subcellularLocation>
</comment>
<accession>A0A1A6AWQ1</accession>
<dbReference type="InterPro" id="IPR050351">
    <property type="entry name" value="BphY/WalK/GraS-like"/>
</dbReference>
<keyword evidence="6 11" id="KW-0812">Transmembrane</keyword>
<feature type="transmembrane region" description="Helical" evidence="11">
    <location>
        <begin position="45"/>
        <end position="63"/>
    </location>
</feature>
<sequence>MNSMRTLIFCLKEFLKLAYRQIIFFILCISFYVLSAILYRSLASSVIYTICVLTFLGVVYFVVEFIRFYRKHIFLQNEINKDLITIEEENFSDNLIETDYQNLVLKLYNQSKRLLDDRERTNKEQSDYFNLWVHEIKTPIFALDLLVQNKIKDTDTILKFKQELFKIEQYTEMVLQYLRIESLTDDFKFEQYSLYKIVKNAVKKHSVIFINKDIEVKLLKFETTILTDEKWLSFILEQILSNSLKYTKEGWISIEFDACLNELRISDTGIGIASEDLERIFEKSFTGYNGRSDRTSTGMGLYLCKKVACALNIEIYAESVLRQGTTIKLRFDKYKV</sequence>
<keyword evidence="9" id="KW-0902">Two-component regulatory system</keyword>
<evidence type="ECO:0000256" key="1">
    <source>
        <dbReference type="ARBA" id="ARBA00000085"/>
    </source>
</evidence>
<evidence type="ECO:0000256" key="8">
    <source>
        <dbReference type="ARBA" id="ARBA00022989"/>
    </source>
</evidence>
<name>A0A1A6AWQ1_9CLOT</name>
<dbReference type="InterPro" id="IPR036890">
    <property type="entry name" value="HATPase_C_sf"/>
</dbReference>
<keyword evidence="14" id="KW-1185">Reference proteome</keyword>
<evidence type="ECO:0000256" key="11">
    <source>
        <dbReference type="SAM" id="Phobius"/>
    </source>
</evidence>
<evidence type="ECO:0000256" key="6">
    <source>
        <dbReference type="ARBA" id="ARBA00022692"/>
    </source>
</evidence>
<evidence type="ECO:0000256" key="2">
    <source>
        <dbReference type="ARBA" id="ARBA00004651"/>
    </source>
</evidence>
<evidence type="ECO:0000256" key="10">
    <source>
        <dbReference type="ARBA" id="ARBA00023136"/>
    </source>
</evidence>
<evidence type="ECO:0000256" key="9">
    <source>
        <dbReference type="ARBA" id="ARBA00023012"/>
    </source>
</evidence>
<dbReference type="SUPFAM" id="SSF55874">
    <property type="entry name" value="ATPase domain of HSP90 chaperone/DNA topoisomerase II/histidine kinase"/>
    <property type="match status" value="1"/>
</dbReference>
<protein>
    <recommendedName>
        <fullName evidence="3">histidine kinase</fullName>
        <ecNumber evidence="3">2.7.13.3</ecNumber>
    </recommendedName>
</protein>
<evidence type="ECO:0000256" key="5">
    <source>
        <dbReference type="ARBA" id="ARBA00022679"/>
    </source>
</evidence>
<proteinExistence type="predicted"/>
<gene>
    <name evidence="13" type="primary">graS_3</name>
    <name evidence="13" type="ORF">CLRAG_14410</name>
</gene>
<dbReference type="EC" id="2.7.13.3" evidence="3"/>
<feature type="domain" description="Histidine kinase" evidence="12">
    <location>
        <begin position="131"/>
        <end position="335"/>
    </location>
</feature>
<dbReference type="SMART" id="SM00387">
    <property type="entry name" value="HATPase_c"/>
    <property type="match status" value="1"/>
</dbReference>
<evidence type="ECO:0000313" key="13">
    <source>
        <dbReference type="EMBL" id="OBR94511.1"/>
    </source>
</evidence>
<comment type="catalytic activity">
    <reaction evidence="1">
        <text>ATP + protein L-histidine = ADP + protein N-phospho-L-histidine.</text>
        <dbReference type="EC" id="2.7.13.3"/>
    </reaction>
</comment>
<organism evidence="13 14">
    <name type="scientific">Clostridium ragsdalei P11</name>
    <dbReference type="NCBI Taxonomy" id="1353534"/>
    <lineage>
        <taxon>Bacteria</taxon>
        <taxon>Bacillati</taxon>
        <taxon>Bacillota</taxon>
        <taxon>Clostridia</taxon>
        <taxon>Eubacteriales</taxon>
        <taxon>Clostridiaceae</taxon>
        <taxon>Clostridium</taxon>
    </lineage>
</organism>
<dbReference type="EMBL" id="LROS01000012">
    <property type="protein sequence ID" value="OBR94511.1"/>
    <property type="molecule type" value="Genomic_DNA"/>
</dbReference>
<dbReference type="PATRIC" id="fig|1353534.3.peg.1463"/>
<feature type="transmembrane region" description="Helical" evidence="11">
    <location>
        <begin position="21"/>
        <end position="39"/>
    </location>
</feature>
<dbReference type="PANTHER" id="PTHR45453">
    <property type="entry name" value="PHOSPHATE REGULON SENSOR PROTEIN PHOR"/>
    <property type="match status" value="1"/>
</dbReference>
<dbReference type="Gene3D" id="3.30.565.10">
    <property type="entry name" value="Histidine kinase-like ATPase, C-terminal domain"/>
    <property type="match status" value="1"/>
</dbReference>
<dbReference type="GO" id="GO:0005886">
    <property type="term" value="C:plasma membrane"/>
    <property type="evidence" value="ECO:0007669"/>
    <property type="project" value="UniProtKB-SubCell"/>
</dbReference>
<keyword evidence="7 13" id="KW-0418">Kinase</keyword>
<dbReference type="Pfam" id="PF02518">
    <property type="entry name" value="HATPase_c"/>
    <property type="match status" value="1"/>
</dbReference>
<comment type="caution">
    <text evidence="13">The sequence shown here is derived from an EMBL/GenBank/DDBJ whole genome shotgun (WGS) entry which is preliminary data.</text>
</comment>
<dbReference type="GO" id="GO:0000155">
    <property type="term" value="F:phosphorelay sensor kinase activity"/>
    <property type="evidence" value="ECO:0007669"/>
    <property type="project" value="TreeGrafter"/>
</dbReference>